<dbReference type="RefSeq" id="WP_319968692.1">
    <property type="nucleotide sequence ID" value="NZ_JAXAVW010000022.1"/>
</dbReference>
<comment type="caution">
    <text evidence="1">The sequence shown here is derived from an EMBL/GenBank/DDBJ whole genome shotgun (WGS) entry which is preliminary data.</text>
</comment>
<accession>A0ABU4T6W1</accession>
<keyword evidence="2" id="KW-1185">Reference proteome</keyword>
<protein>
    <recommendedName>
        <fullName evidence="3">Helix-turn-helix domain-containing protein</fullName>
    </recommendedName>
</protein>
<proteinExistence type="predicted"/>
<organism evidence="1 2">
    <name type="scientific">Lentzea miocenica</name>
    <dbReference type="NCBI Taxonomy" id="3095431"/>
    <lineage>
        <taxon>Bacteria</taxon>
        <taxon>Bacillati</taxon>
        <taxon>Actinomycetota</taxon>
        <taxon>Actinomycetes</taxon>
        <taxon>Pseudonocardiales</taxon>
        <taxon>Pseudonocardiaceae</taxon>
        <taxon>Lentzea</taxon>
    </lineage>
</organism>
<reference evidence="1 2" key="2">
    <citation type="submission" date="2023-11" db="EMBL/GenBank/DDBJ databases">
        <authorList>
            <person name="Lara A.C."/>
            <person name="Chronakova A."/>
        </authorList>
    </citation>
    <scope>NUCLEOTIDE SEQUENCE [LARGE SCALE GENOMIC DNA]</scope>
    <source>
        <strain evidence="1 2">BCCO 10_0856</strain>
    </source>
</reference>
<evidence type="ECO:0000313" key="2">
    <source>
        <dbReference type="Proteomes" id="UP001285521"/>
    </source>
</evidence>
<evidence type="ECO:0008006" key="3">
    <source>
        <dbReference type="Google" id="ProtNLM"/>
    </source>
</evidence>
<evidence type="ECO:0000313" key="1">
    <source>
        <dbReference type="EMBL" id="MDX8033668.1"/>
    </source>
</evidence>
<sequence>MTQMSDQVGFALASLHPQGIALKVHILQRLTEVPGALTTSQIVAGGGPRRNFASTWYALRALRRCGIVRMLPRKVSYESDRWQLAKGAKDPVLAFLAKKSPKVEQRKFTPLLRGTEKLRNELAIVCDDPEQWFTVKSLNKRIRHCAVGTVRKHMVELFENGYVLRRLTDPSKPGLPVYEYRLNSKAKAHARELL</sequence>
<dbReference type="Proteomes" id="UP001285521">
    <property type="component" value="Unassembled WGS sequence"/>
</dbReference>
<gene>
    <name evidence="1" type="ORF">SK803_25890</name>
</gene>
<name>A0ABU4T6W1_9PSEU</name>
<dbReference type="EMBL" id="JAXAVW010000022">
    <property type="protein sequence ID" value="MDX8033668.1"/>
    <property type="molecule type" value="Genomic_DNA"/>
</dbReference>
<reference evidence="1 2" key="1">
    <citation type="submission" date="2023-11" db="EMBL/GenBank/DDBJ databases">
        <title>Lentzea sokolovensis, sp. nov., Lentzea kristufkii, sp. nov., and Lentzea miocenensis, sp. nov., rare actinobacteria from Sokolov Coal Basin, Miocene lacustrine sediment, Czech Republic.</title>
        <authorList>
            <person name="Lara A."/>
            <person name="Kotroba L."/>
            <person name="Nouioui I."/>
            <person name="Neumann-Schaal M."/>
            <person name="Mast Y."/>
            <person name="Chronakova A."/>
        </authorList>
    </citation>
    <scope>NUCLEOTIDE SEQUENCE [LARGE SCALE GENOMIC DNA]</scope>
    <source>
        <strain evidence="1 2">BCCO 10_0856</strain>
    </source>
</reference>